<feature type="domain" description="G" evidence="2">
    <location>
        <begin position="2"/>
        <end position="108"/>
    </location>
</feature>
<evidence type="ECO:0000259" key="2">
    <source>
        <dbReference type="Pfam" id="PF01926"/>
    </source>
</evidence>
<dbReference type="InterPro" id="IPR050860">
    <property type="entry name" value="FeoB_GTPase"/>
</dbReference>
<comment type="caution">
    <text evidence="4">The sequence shown here is derived from an EMBL/GenBank/DDBJ whole genome shotgun (WGS) entry which is preliminary data.</text>
</comment>
<dbReference type="GO" id="GO:0005525">
    <property type="term" value="F:GTP binding"/>
    <property type="evidence" value="ECO:0007669"/>
    <property type="project" value="InterPro"/>
</dbReference>
<gene>
    <name evidence="4" type="ORF">AWH48_01965</name>
</gene>
<dbReference type="PANTHER" id="PTHR43185">
    <property type="entry name" value="FERROUS IRON TRANSPORT PROTEIN B"/>
    <property type="match status" value="1"/>
</dbReference>
<evidence type="ECO:0000313" key="4">
    <source>
        <dbReference type="EMBL" id="OAH57805.1"/>
    </source>
</evidence>
<dbReference type="GO" id="GO:0005886">
    <property type="term" value="C:plasma membrane"/>
    <property type="evidence" value="ECO:0007669"/>
    <property type="project" value="TreeGrafter"/>
</dbReference>
<dbReference type="InterPro" id="IPR006073">
    <property type="entry name" value="GTP-bd"/>
</dbReference>
<dbReference type="GO" id="GO:0015093">
    <property type="term" value="F:ferrous iron transmembrane transporter activity"/>
    <property type="evidence" value="ECO:0007669"/>
    <property type="project" value="TreeGrafter"/>
</dbReference>
<dbReference type="Pfam" id="PF01926">
    <property type="entry name" value="MMR_HSR1"/>
    <property type="match status" value="1"/>
</dbReference>
<reference evidence="4 5" key="1">
    <citation type="submission" date="2016-01" db="EMBL/GenBank/DDBJ databases">
        <title>Investigation of taxonomic status of Bacillus aminovorans.</title>
        <authorList>
            <person name="Verma A."/>
            <person name="Pal Y."/>
            <person name="Krishnamurthi S."/>
        </authorList>
    </citation>
    <scope>NUCLEOTIDE SEQUENCE [LARGE SCALE GENOMIC DNA]</scope>
    <source>
        <strain evidence="4 5">DSM 4337</strain>
    </source>
</reference>
<dbReference type="Pfam" id="PF07670">
    <property type="entry name" value="Gate"/>
    <property type="match status" value="2"/>
</dbReference>
<dbReference type="Gene3D" id="3.40.50.300">
    <property type="entry name" value="P-loop containing nucleotide triphosphate hydrolases"/>
    <property type="match status" value="1"/>
</dbReference>
<dbReference type="RefSeq" id="WP_018392902.1">
    <property type="nucleotide sequence ID" value="NZ_LQWZ01000012.1"/>
</dbReference>
<feature type="transmembrane region" description="Helical" evidence="1">
    <location>
        <begin position="437"/>
        <end position="460"/>
    </location>
</feature>
<keyword evidence="1" id="KW-0472">Membrane</keyword>
<dbReference type="OrthoDB" id="9809127at2"/>
<feature type="transmembrane region" description="Helical" evidence="1">
    <location>
        <begin position="521"/>
        <end position="538"/>
    </location>
</feature>
<feature type="domain" description="Nucleoside transporter/FeoB GTPase Gate" evidence="3">
    <location>
        <begin position="408"/>
        <end position="510"/>
    </location>
</feature>
<keyword evidence="1" id="KW-0812">Transmembrane</keyword>
<feature type="transmembrane region" description="Helical" evidence="1">
    <location>
        <begin position="407"/>
        <end position="431"/>
    </location>
</feature>
<sequence>MRIVLVGLESSGKTTLLKSLVSKEVKVQGSNVKGSTSTVFEVKEEQIRYVDTPGIRLGSELVSSQYIGKTADSADQLWFVVRGTHFKTELEAFEKIFSFNHKPVALLVTFEDKMDRESLQALRDFKAKTNFPLYVMDTRTIDSSVAKNVIQLARFVTSSETDELANLPIQKVKESPTLFQKRVIGPYLALFTVLSIYTLPIFLAYQFSKRAEGFVGLNILRPMKSWFSTFPESLKTLLFGDFGLFSLGIYSFIWAFPVVLLFGLAVAITEESGLKDRITDSLDPLMRKVGLTGQDLVPIISGFGCNVVAIQASRSCSICTRKNCISVISFGSACSYQLGATLSVFGASGNIVLIIPYIFALIVISLIHVKIWNRRTMVPLFQKRESFLQWPSGQTLWFRIKPVISQFLLQAMPIFLIICLIASMFELLGWLDYLKNFVAPLLVVIGLSTEIAPAFVASLFRKDGILLLNQGSGSVLEQMTPGELFIAVFLCSTFTACLVTLMKIMKELSWKDAVMIAGKQMTTSIVSVILFSILFSMYE</sequence>
<dbReference type="SUPFAM" id="SSF52540">
    <property type="entry name" value="P-loop containing nucleoside triphosphate hydrolases"/>
    <property type="match status" value="1"/>
</dbReference>
<dbReference type="InterPro" id="IPR011642">
    <property type="entry name" value="Gate_dom"/>
</dbReference>
<dbReference type="PANTHER" id="PTHR43185:SF1">
    <property type="entry name" value="FE(2+) TRANSPORTER FEOB"/>
    <property type="match status" value="1"/>
</dbReference>
<dbReference type="EMBL" id="LQWZ01000012">
    <property type="protein sequence ID" value="OAH57805.1"/>
    <property type="molecule type" value="Genomic_DNA"/>
</dbReference>
<feature type="transmembrane region" description="Helical" evidence="1">
    <location>
        <begin position="242"/>
        <end position="268"/>
    </location>
</feature>
<evidence type="ECO:0000313" key="5">
    <source>
        <dbReference type="Proteomes" id="UP000077271"/>
    </source>
</evidence>
<dbReference type="Proteomes" id="UP000077271">
    <property type="component" value="Unassembled WGS sequence"/>
</dbReference>
<organism evidence="4 5">
    <name type="scientific">Domibacillus aminovorans</name>
    <dbReference type="NCBI Taxonomy" id="29332"/>
    <lineage>
        <taxon>Bacteria</taxon>
        <taxon>Bacillati</taxon>
        <taxon>Bacillota</taxon>
        <taxon>Bacilli</taxon>
        <taxon>Bacillales</taxon>
        <taxon>Bacillaceae</taxon>
        <taxon>Domibacillus</taxon>
    </lineage>
</organism>
<feature type="transmembrane region" description="Helical" evidence="1">
    <location>
        <begin position="481"/>
        <end position="501"/>
    </location>
</feature>
<evidence type="ECO:0008006" key="6">
    <source>
        <dbReference type="Google" id="ProtNLM"/>
    </source>
</evidence>
<proteinExistence type="predicted"/>
<keyword evidence="1" id="KW-1133">Transmembrane helix</keyword>
<feature type="transmembrane region" description="Helical" evidence="1">
    <location>
        <begin position="351"/>
        <end position="369"/>
    </location>
</feature>
<feature type="domain" description="Nucleoside transporter/FeoB GTPase Gate" evidence="3">
    <location>
        <begin position="252"/>
        <end position="347"/>
    </location>
</feature>
<accession>A0A177KXS7</accession>
<dbReference type="InterPro" id="IPR027417">
    <property type="entry name" value="P-loop_NTPase"/>
</dbReference>
<dbReference type="AlphaFoldDB" id="A0A177KXS7"/>
<evidence type="ECO:0000259" key="3">
    <source>
        <dbReference type="Pfam" id="PF07670"/>
    </source>
</evidence>
<name>A0A177KXS7_9BACI</name>
<protein>
    <recommendedName>
        <fullName evidence="6">Ferrous iron transporter B</fullName>
    </recommendedName>
</protein>
<feature type="transmembrane region" description="Helical" evidence="1">
    <location>
        <begin position="187"/>
        <end position="207"/>
    </location>
</feature>
<evidence type="ECO:0000256" key="1">
    <source>
        <dbReference type="SAM" id="Phobius"/>
    </source>
</evidence>